<organism evidence="1 2">
    <name type="scientific">Roseovarius bejariae</name>
    <dbReference type="NCBI Taxonomy" id="2576383"/>
    <lineage>
        <taxon>Bacteria</taxon>
        <taxon>Pseudomonadati</taxon>
        <taxon>Pseudomonadota</taxon>
        <taxon>Alphaproteobacteria</taxon>
        <taxon>Rhodobacterales</taxon>
        <taxon>Roseobacteraceae</taxon>
        <taxon>Roseovarius</taxon>
    </lineage>
</organism>
<dbReference type="Proteomes" id="UP000564704">
    <property type="component" value="Unassembled WGS sequence"/>
</dbReference>
<proteinExistence type="predicted"/>
<evidence type="ECO:0000313" key="2">
    <source>
        <dbReference type="Proteomes" id="UP000564704"/>
    </source>
</evidence>
<protein>
    <recommendedName>
        <fullName evidence="3">AAA+ family ATPase</fullName>
    </recommendedName>
</protein>
<dbReference type="EMBL" id="SZWE01000001">
    <property type="protein sequence ID" value="MRU14263.1"/>
    <property type="molecule type" value="Genomic_DNA"/>
</dbReference>
<dbReference type="RefSeq" id="WP_154148564.1">
    <property type="nucleotide sequence ID" value="NZ_SZWE01000001.1"/>
</dbReference>
<sequence>MKQVVAFAVAITLAAPLAAQEGDTDDGLTLMERGAQMFFEGIMREMEPAMKDLEGLAERMGPELRRFVDEMGPAFAELMKQIDDFSAYHPPEMLPNGDIILRKKTPEEMDKAPLDDGEIEI</sequence>
<name>A0A844CXA8_9RHOB</name>
<comment type="caution">
    <text evidence="1">The sequence shown here is derived from an EMBL/GenBank/DDBJ whole genome shotgun (WGS) entry which is preliminary data.</text>
</comment>
<gene>
    <name evidence="1" type="ORF">FDP25_02355</name>
</gene>
<dbReference type="OrthoDB" id="7308154at2"/>
<evidence type="ECO:0008006" key="3">
    <source>
        <dbReference type="Google" id="ProtNLM"/>
    </source>
</evidence>
<accession>A0A844CXA8</accession>
<keyword evidence="2" id="KW-1185">Reference proteome</keyword>
<dbReference type="AlphaFoldDB" id="A0A844CXA8"/>
<reference evidence="1 2" key="1">
    <citation type="submission" date="2019-05" db="EMBL/GenBank/DDBJ databases">
        <title>Roseovarius bejariae sp. nov., a moderately halophylic bacterium isolated from a saline soil in Rambla Salada (Murcia).</title>
        <authorList>
            <person name="Castro D.J."/>
            <person name="Gomez-Altuve A."/>
            <person name="Reina J.C."/>
            <person name="Rodriguez M."/>
            <person name="Sampedro I."/>
            <person name="Llamas I."/>
            <person name="Martinez-Checa F."/>
        </authorList>
    </citation>
    <scope>NUCLEOTIDE SEQUENCE [LARGE SCALE GENOMIC DNA]</scope>
    <source>
        <strain evidence="1 2">A21</strain>
    </source>
</reference>
<evidence type="ECO:0000313" key="1">
    <source>
        <dbReference type="EMBL" id="MRU14263.1"/>
    </source>
</evidence>